<dbReference type="RefSeq" id="WP_282583013.1">
    <property type="nucleotide sequence ID" value="NZ_JAMOIM010000001.1"/>
</dbReference>
<dbReference type="Proteomes" id="UP001165667">
    <property type="component" value="Unassembled WGS sequence"/>
</dbReference>
<dbReference type="InterPro" id="IPR028344">
    <property type="entry name" value="ParE1/4"/>
</dbReference>
<dbReference type="InterPro" id="IPR051803">
    <property type="entry name" value="TA_system_RelE-like_toxin"/>
</dbReference>
<evidence type="ECO:0000313" key="4">
    <source>
        <dbReference type="EMBL" id="MCW6506660.1"/>
    </source>
</evidence>
<evidence type="ECO:0000313" key="5">
    <source>
        <dbReference type="Proteomes" id="UP001165667"/>
    </source>
</evidence>
<keyword evidence="2" id="KW-1277">Toxin-antitoxin system</keyword>
<evidence type="ECO:0000256" key="1">
    <source>
        <dbReference type="ARBA" id="ARBA00006226"/>
    </source>
</evidence>
<organism evidence="4 5">
    <name type="scientific">Lichenifustis flavocetrariae</name>
    <dbReference type="NCBI Taxonomy" id="2949735"/>
    <lineage>
        <taxon>Bacteria</taxon>
        <taxon>Pseudomonadati</taxon>
        <taxon>Pseudomonadota</taxon>
        <taxon>Alphaproteobacteria</taxon>
        <taxon>Hyphomicrobiales</taxon>
        <taxon>Lichenihabitantaceae</taxon>
        <taxon>Lichenifustis</taxon>
    </lineage>
</organism>
<dbReference type="PANTHER" id="PTHR33755:SF9">
    <property type="entry name" value="TOXIN PARE1"/>
    <property type="match status" value="1"/>
</dbReference>
<name>A0AA41YST1_9HYPH</name>
<dbReference type="InterPro" id="IPR035093">
    <property type="entry name" value="RelE/ParE_toxin_dom_sf"/>
</dbReference>
<dbReference type="Gene3D" id="3.30.2310.20">
    <property type="entry name" value="RelE-like"/>
    <property type="match status" value="1"/>
</dbReference>
<sequence length="95" mass="10984">MRGYRLSPLARTDLEHIWVHTFKNWSAEQADRYHQSIIAAIEGLLRGESVGRPVDIRAGYFKYAVGAHFVFFTLSDTSLDVIRILHQQMDVSRHL</sequence>
<comment type="caution">
    <text evidence="4">The sequence shown here is derived from an EMBL/GenBank/DDBJ whole genome shotgun (WGS) entry which is preliminary data.</text>
</comment>
<protein>
    <recommendedName>
        <fullName evidence="3">Toxin</fullName>
    </recommendedName>
</protein>
<keyword evidence="5" id="KW-1185">Reference proteome</keyword>
<dbReference type="AlphaFoldDB" id="A0AA41YST1"/>
<evidence type="ECO:0000256" key="3">
    <source>
        <dbReference type="PIRNR" id="PIRNR029218"/>
    </source>
</evidence>
<gene>
    <name evidence="4" type="ORF">M8523_01320</name>
</gene>
<dbReference type="EMBL" id="JAMOIM010000001">
    <property type="protein sequence ID" value="MCW6506660.1"/>
    <property type="molecule type" value="Genomic_DNA"/>
</dbReference>
<dbReference type="InterPro" id="IPR007712">
    <property type="entry name" value="RelE/ParE_toxin"/>
</dbReference>
<reference evidence="4" key="1">
    <citation type="submission" date="2022-05" db="EMBL/GenBank/DDBJ databases">
        <authorList>
            <person name="Pankratov T."/>
        </authorList>
    </citation>
    <scope>NUCLEOTIDE SEQUENCE</scope>
    <source>
        <strain evidence="4">BP6-180914</strain>
    </source>
</reference>
<evidence type="ECO:0000256" key="2">
    <source>
        <dbReference type="ARBA" id="ARBA00022649"/>
    </source>
</evidence>
<accession>A0AA41YST1</accession>
<dbReference type="PIRSF" id="PIRSF029218">
    <property type="entry name" value="ParE"/>
    <property type="match status" value="1"/>
</dbReference>
<comment type="similarity">
    <text evidence="1 3">Belongs to the RelE toxin family.</text>
</comment>
<dbReference type="PANTHER" id="PTHR33755">
    <property type="entry name" value="TOXIN PARE1-RELATED"/>
    <property type="match status" value="1"/>
</dbReference>
<proteinExistence type="inferred from homology"/>
<dbReference type="Pfam" id="PF05016">
    <property type="entry name" value="ParE_toxin"/>
    <property type="match status" value="1"/>
</dbReference>